<comment type="cofactor">
    <cofactor evidence="2">
        <name>Mg(2+)</name>
        <dbReference type="ChEBI" id="CHEBI:18420"/>
    </cofactor>
</comment>
<evidence type="ECO:0000256" key="8">
    <source>
        <dbReference type="ARBA" id="ARBA00057039"/>
    </source>
</evidence>
<keyword evidence="11" id="KW-1185">Reference proteome</keyword>
<dbReference type="FunFam" id="3.20.20.60:FF:000009">
    <property type="entry name" value="2-methylisocitrate lyase"/>
    <property type="match status" value="1"/>
</dbReference>
<evidence type="ECO:0000256" key="4">
    <source>
        <dbReference type="ARBA" id="ARBA00022723"/>
    </source>
</evidence>
<comment type="similarity">
    <text evidence="3 9">Belongs to the isocitrate lyase/PEP mutase superfamily. Methylisocitrate lyase family.</text>
</comment>
<dbReference type="GO" id="GO:0046421">
    <property type="term" value="F:methylisocitrate lyase activity"/>
    <property type="evidence" value="ECO:0007669"/>
    <property type="project" value="UniProtKB-EC"/>
</dbReference>
<dbReference type="PANTHER" id="PTHR42905">
    <property type="entry name" value="PHOSPHOENOLPYRUVATE CARBOXYLASE"/>
    <property type="match status" value="1"/>
</dbReference>
<evidence type="ECO:0000256" key="7">
    <source>
        <dbReference type="ARBA" id="ARBA00044762"/>
    </source>
</evidence>
<sequence length="296" mass="32978">MSWLVEEHTTNPHQKLKELLQSKDILAVVGVFNPISALIARQAGFECCYLSGAALTASLGMPDLSLIELNEVAAMSTYIYRASGLPMIVDVDVGFGEALNVAKTAKTMQEAKAAAIQIEDQELPKKCGHLSGKRVVETQRMVQKIKAAKKVAKDLLIVARTDAKAVNGLKDAIDRANNYIEAGADIIFPEALETKEEFREFALNVKVPLLANMTEFGKTPYISLEEFRDLGYKIVIFPVSALRAANYAIKKTFEYIKQNGTQKGILNQMQTRQELYELIKYSEYEDFDKTIFGKQL</sequence>
<evidence type="ECO:0000256" key="6">
    <source>
        <dbReference type="ARBA" id="ARBA00023239"/>
    </source>
</evidence>
<dbReference type="RefSeq" id="WP_086034292.1">
    <property type="nucleotide sequence ID" value="NZ_MDSU01000018.1"/>
</dbReference>
<accession>A0A1X4XWY8</accession>
<evidence type="ECO:0000256" key="5">
    <source>
        <dbReference type="ARBA" id="ARBA00022842"/>
    </source>
</evidence>
<dbReference type="GO" id="GO:0019629">
    <property type="term" value="P:propionate catabolic process, 2-methylcitrate cycle"/>
    <property type="evidence" value="ECO:0007669"/>
    <property type="project" value="InterPro"/>
</dbReference>
<dbReference type="PANTHER" id="PTHR42905:SF5">
    <property type="entry name" value="CARBOXYVINYL-CARBOXYPHOSPHONATE PHOSPHORYLMUTASE, CHLOROPLASTIC"/>
    <property type="match status" value="1"/>
</dbReference>
<dbReference type="InterPro" id="IPR015813">
    <property type="entry name" value="Pyrv/PenolPyrv_kinase-like_dom"/>
</dbReference>
<dbReference type="InterPro" id="IPR040442">
    <property type="entry name" value="Pyrv_kinase-like_dom_sf"/>
</dbReference>
<protein>
    <recommendedName>
        <fullName evidence="9">Methylisocitrate lyase</fullName>
        <ecNumber evidence="9">4.1.3.30</ecNumber>
    </recommendedName>
</protein>
<evidence type="ECO:0000256" key="2">
    <source>
        <dbReference type="ARBA" id="ARBA00001946"/>
    </source>
</evidence>
<dbReference type="Proteomes" id="UP000194141">
    <property type="component" value="Unassembled WGS sequence"/>
</dbReference>
<comment type="function">
    <text evidence="8">Involved in the catabolism of short chain fatty acids (SCFA) via the 2-methylcitrate cycle I (propionate degradation route). Catalyzes the thermodynamically favored C-C bond cleavage of (2R,3S)-2-methylisocitrate to yield pyruvate and succinate via an alpha-carboxy-carbanion intermediate.</text>
</comment>
<dbReference type="EMBL" id="MDSU01000018">
    <property type="protein sequence ID" value="OSS42045.1"/>
    <property type="molecule type" value="Genomic_DNA"/>
</dbReference>
<dbReference type="InterPro" id="IPR012695">
    <property type="entry name" value="PrpB"/>
</dbReference>
<proteinExistence type="inferred from homology"/>
<dbReference type="NCBIfam" id="TIGR02317">
    <property type="entry name" value="prpB"/>
    <property type="match status" value="1"/>
</dbReference>
<evidence type="ECO:0000313" key="10">
    <source>
        <dbReference type="EMBL" id="OSS42045.1"/>
    </source>
</evidence>
<dbReference type="AlphaFoldDB" id="A0A1X4XWY8"/>
<comment type="function">
    <text evidence="9">Catalyzes the thermodynamically favored C-C bond cleavage of (2R,3S)-2-methylisocitrate to yield pyruvate and succinate.</text>
</comment>
<comment type="pathway">
    <text evidence="9">Organic acid metabolism; propanoate degradation.</text>
</comment>
<dbReference type="GO" id="GO:0046872">
    <property type="term" value="F:metal ion binding"/>
    <property type="evidence" value="ECO:0007669"/>
    <property type="project" value="UniProtKB-KW"/>
</dbReference>
<dbReference type="EC" id="4.1.3.30" evidence="9"/>
<comment type="subunit">
    <text evidence="7">Homotetramer; dimer of dimers.</text>
</comment>
<dbReference type="UniPathway" id="UPA00946"/>
<reference evidence="10 11" key="1">
    <citation type="journal article" date="2017" name="Front. Microbiol.">
        <title>Genome Sequence of Desulfurella amilsii Strain TR1 and Comparative Genomics of Desulfurellaceae Family.</title>
        <authorList>
            <person name="Florentino A.P."/>
            <person name="Stams A.J."/>
            <person name="Sanchez-Andrea I."/>
        </authorList>
    </citation>
    <scope>NUCLEOTIDE SEQUENCE [LARGE SCALE GENOMIC DNA]</scope>
    <source>
        <strain evidence="10 11">TR1</strain>
    </source>
</reference>
<organism evidence="10 11">
    <name type="scientific">Desulfurella amilsii</name>
    <dbReference type="NCBI Taxonomy" id="1562698"/>
    <lineage>
        <taxon>Bacteria</taxon>
        <taxon>Pseudomonadati</taxon>
        <taxon>Campylobacterota</taxon>
        <taxon>Desulfurellia</taxon>
        <taxon>Desulfurellales</taxon>
        <taxon>Desulfurellaceae</taxon>
        <taxon>Desulfurella</taxon>
    </lineage>
</organism>
<keyword evidence="4" id="KW-0479">Metal-binding</keyword>
<name>A0A1X4XWY8_9BACT</name>
<evidence type="ECO:0000256" key="3">
    <source>
        <dbReference type="ARBA" id="ARBA00009282"/>
    </source>
</evidence>
<dbReference type="OrthoDB" id="9771433at2"/>
<dbReference type="CDD" id="cd00377">
    <property type="entry name" value="ICL_PEPM"/>
    <property type="match status" value="1"/>
</dbReference>
<dbReference type="Pfam" id="PF13714">
    <property type="entry name" value="PEP_mutase"/>
    <property type="match status" value="1"/>
</dbReference>
<gene>
    <name evidence="10" type="ORF">DESAMIL20_1598</name>
</gene>
<dbReference type="InterPro" id="IPR018523">
    <property type="entry name" value="Isocitrate_lyase_ph_CS"/>
</dbReference>
<dbReference type="PROSITE" id="PS00161">
    <property type="entry name" value="ISOCITRATE_LYASE"/>
    <property type="match status" value="1"/>
</dbReference>
<dbReference type="Gene3D" id="3.20.20.60">
    <property type="entry name" value="Phosphoenolpyruvate-binding domains"/>
    <property type="match status" value="1"/>
</dbReference>
<evidence type="ECO:0000256" key="1">
    <source>
        <dbReference type="ARBA" id="ARBA00001050"/>
    </source>
</evidence>
<dbReference type="InterPro" id="IPR039556">
    <property type="entry name" value="ICL/PEPM"/>
</dbReference>
<keyword evidence="5" id="KW-0460">Magnesium</keyword>
<keyword evidence="6 9" id="KW-0456">Lyase</keyword>
<comment type="catalytic activity">
    <reaction evidence="1 9">
        <text>(2S,3R)-3-hydroxybutane-1,2,3-tricarboxylate = pyruvate + succinate</text>
        <dbReference type="Rhea" id="RHEA:16809"/>
        <dbReference type="ChEBI" id="CHEBI:15361"/>
        <dbReference type="ChEBI" id="CHEBI:30031"/>
        <dbReference type="ChEBI" id="CHEBI:57429"/>
        <dbReference type="EC" id="4.1.3.30"/>
    </reaction>
</comment>
<dbReference type="SUPFAM" id="SSF51621">
    <property type="entry name" value="Phosphoenolpyruvate/pyruvate domain"/>
    <property type="match status" value="1"/>
</dbReference>
<evidence type="ECO:0000256" key="9">
    <source>
        <dbReference type="RuleBase" id="RU361121"/>
    </source>
</evidence>
<dbReference type="STRING" id="1562698.DESAMIL20_1598"/>
<comment type="caution">
    <text evidence="10">The sequence shown here is derived from an EMBL/GenBank/DDBJ whole genome shotgun (WGS) entry which is preliminary data.</text>
</comment>
<evidence type="ECO:0000313" key="11">
    <source>
        <dbReference type="Proteomes" id="UP000194141"/>
    </source>
</evidence>